<proteinExistence type="inferred from homology"/>
<name>A0A4P9Z9N1_9ASCO</name>
<feature type="region of interest" description="Disordered" evidence="2">
    <location>
        <begin position="246"/>
        <end position="266"/>
    </location>
</feature>
<accession>A0A4P9Z9N1</accession>
<dbReference type="EMBL" id="ML004488">
    <property type="protein sequence ID" value="RKP29423.1"/>
    <property type="molecule type" value="Genomic_DNA"/>
</dbReference>
<dbReference type="Proteomes" id="UP000268321">
    <property type="component" value="Unassembled WGS sequence"/>
</dbReference>
<evidence type="ECO:0000256" key="2">
    <source>
        <dbReference type="SAM" id="MobiDB-lite"/>
    </source>
</evidence>
<feature type="compositionally biased region" description="Basic and acidic residues" evidence="2">
    <location>
        <begin position="247"/>
        <end position="259"/>
    </location>
</feature>
<comment type="similarity">
    <text evidence="1">Belongs to the actin family.</text>
</comment>
<dbReference type="SMART" id="SM00268">
    <property type="entry name" value="ACTIN"/>
    <property type="match status" value="1"/>
</dbReference>
<dbReference type="Gene3D" id="3.90.640.60">
    <property type="match status" value="1"/>
</dbReference>
<organism evidence="3 4">
    <name type="scientific">Metschnikowia bicuspidata</name>
    <dbReference type="NCBI Taxonomy" id="27322"/>
    <lineage>
        <taxon>Eukaryota</taxon>
        <taxon>Fungi</taxon>
        <taxon>Dikarya</taxon>
        <taxon>Ascomycota</taxon>
        <taxon>Saccharomycotina</taxon>
        <taxon>Pichiomycetes</taxon>
        <taxon>Metschnikowiaceae</taxon>
        <taxon>Metschnikowia</taxon>
    </lineage>
</organism>
<gene>
    <name evidence="3" type="ORF">METBISCDRAFT_18680</name>
</gene>
<evidence type="ECO:0000313" key="3">
    <source>
        <dbReference type="EMBL" id="RKP29423.1"/>
    </source>
</evidence>
<dbReference type="PANTHER" id="PTHR11937">
    <property type="entry name" value="ACTIN"/>
    <property type="match status" value="1"/>
</dbReference>
<dbReference type="AlphaFoldDB" id="A0A4P9Z9N1"/>
<dbReference type="InterPro" id="IPR043129">
    <property type="entry name" value="ATPase_NBD"/>
</dbReference>
<sequence length="456" mass="50580">MPLYREEYFLIVHAGSAETLFLFGLRDSLTPPQYKIPTAVYLDTATNKYHLTNTTGAYKEVCPIRALRIVDIAAFQALLKFIMQTIIEKHPVVTINLVPLLLVVPSLSYSRGAVEAVTKYVFEVLELTAFNIVDLAAAASFGLGCTASSVVVNVGHEATQIMPVINGSALKYVGVFLPVGGRSIDAELATLLPHLAPAQLEALKRSRMFEVLNDHQDSFYTMADLNESLNDVADFDVAKVLTLTVETQEREPGEDEKPNSELQTNSFVDPETGNAIFVGKERFQGTLRLIAMLTEEIYRCVERVPDLEKRQECYDNIIFTGHTTDIAGFKQAVIIKLNEDYLAKPQVSKKKNRNDVGVNSAIAAYQLIEEPLDGPAEHSKLLQVPSLIKMAKVPDYFPDWKVPKEVGGAWADVYMLGAQIYAKQIYATNSNHGGDSFLDTEIYEEHGPQAIWDVCL</sequence>
<dbReference type="InterPro" id="IPR004000">
    <property type="entry name" value="Actin"/>
</dbReference>
<dbReference type="OrthoDB" id="74201at2759"/>
<protein>
    <submittedName>
        <fullName evidence="3">Actin-like ATPase domain-containing protein</fullName>
    </submittedName>
</protein>
<reference evidence="4" key="1">
    <citation type="journal article" date="2018" name="Nat. Microbiol.">
        <title>Leveraging single-cell genomics to expand the fungal tree of life.</title>
        <authorList>
            <person name="Ahrendt S.R."/>
            <person name="Quandt C.A."/>
            <person name="Ciobanu D."/>
            <person name="Clum A."/>
            <person name="Salamov A."/>
            <person name="Andreopoulos B."/>
            <person name="Cheng J.F."/>
            <person name="Woyke T."/>
            <person name="Pelin A."/>
            <person name="Henrissat B."/>
            <person name="Reynolds N.K."/>
            <person name="Benny G.L."/>
            <person name="Smith M.E."/>
            <person name="James T.Y."/>
            <person name="Grigoriev I.V."/>
        </authorList>
    </citation>
    <scope>NUCLEOTIDE SEQUENCE [LARGE SCALE GENOMIC DNA]</scope>
    <source>
        <strain evidence="4">Baker2002</strain>
    </source>
</reference>
<evidence type="ECO:0000256" key="1">
    <source>
        <dbReference type="RuleBase" id="RU000487"/>
    </source>
</evidence>
<evidence type="ECO:0000313" key="4">
    <source>
        <dbReference type="Proteomes" id="UP000268321"/>
    </source>
</evidence>
<dbReference type="Gene3D" id="3.30.420.40">
    <property type="match status" value="2"/>
</dbReference>
<dbReference type="Pfam" id="PF00022">
    <property type="entry name" value="Actin"/>
    <property type="match status" value="1"/>
</dbReference>
<keyword evidence="4" id="KW-1185">Reference proteome</keyword>
<dbReference type="SUPFAM" id="SSF53067">
    <property type="entry name" value="Actin-like ATPase domain"/>
    <property type="match status" value="1"/>
</dbReference>